<accession>A0A4Y3R7C3</accession>
<keyword evidence="3" id="KW-1185">Reference proteome</keyword>
<sequence>MTSDQEPNCGAENETSDGLKTYGAVLQALRDDANLTQEEFAPLVQYSVHYIAKIEQGKRFPPRDLPQRLEPVLGRLAAKVLKAAARSLNRKRGLAAWFQQWAALEEEALSLYAYECRAIPGLLQPESYVRALCERQLPPYSPQQIDERVAARLERQGVLAERPHCAFSFVIEESLLLRHLGGTGVTRQIIDHLLEVGRRNNVDIQVMPLRQEDHAGSDGQLYLAGVRENRWFGYTEGHRSSSLITEPGEVSTLLQRYSRLRSQALDSRATVSLLERMRGAL</sequence>
<reference evidence="2 3" key="1">
    <citation type="submission" date="2019-06" db="EMBL/GenBank/DDBJ databases">
        <title>Whole genome shotgun sequence of Streptomyces cacaoi subsp. cacaoi NBRC 12748.</title>
        <authorList>
            <person name="Hosoyama A."/>
            <person name="Uohara A."/>
            <person name="Ohji S."/>
            <person name="Ichikawa N."/>
        </authorList>
    </citation>
    <scope>NUCLEOTIDE SEQUENCE [LARGE SCALE GENOMIC DNA]</scope>
    <source>
        <strain evidence="2 3">NBRC 12748</strain>
    </source>
</reference>
<evidence type="ECO:0000313" key="3">
    <source>
        <dbReference type="Proteomes" id="UP000319210"/>
    </source>
</evidence>
<name>A0A4Y3R7C3_STRCI</name>
<dbReference type="Gene3D" id="1.10.260.40">
    <property type="entry name" value="lambda repressor-like DNA-binding domains"/>
    <property type="match status" value="1"/>
</dbReference>
<dbReference type="Pfam" id="PF19054">
    <property type="entry name" value="DUF5753"/>
    <property type="match status" value="1"/>
</dbReference>
<dbReference type="OrthoDB" id="3669136at2"/>
<dbReference type="PROSITE" id="PS50943">
    <property type="entry name" value="HTH_CROC1"/>
    <property type="match status" value="1"/>
</dbReference>
<feature type="domain" description="HTH cro/C1-type" evidence="1">
    <location>
        <begin position="26"/>
        <end position="80"/>
    </location>
</feature>
<dbReference type="Proteomes" id="UP000319210">
    <property type="component" value="Unassembled WGS sequence"/>
</dbReference>
<dbReference type="GO" id="GO:0003677">
    <property type="term" value="F:DNA binding"/>
    <property type="evidence" value="ECO:0007669"/>
    <property type="project" value="InterPro"/>
</dbReference>
<dbReference type="EMBL" id="BJMM01000057">
    <property type="protein sequence ID" value="GEB53635.1"/>
    <property type="molecule type" value="Genomic_DNA"/>
</dbReference>
<dbReference type="RefSeq" id="WP_086816747.1">
    <property type="nucleotide sequence ID" value="NZ_BJMM01000057.1"/>
</dbReference>
<evidence type="ECO:0000313" key="2">
    <source>
        <dbReference type="EMBL" id="GEB53635.1"/>
    </source>
</evidence>
<dbReference type="SMART" id="SM00530">
    <property type="entry name" value="HTH_XRE"/>
    <property type="match status" value="1"/>
</dbReference>
<comment type="caution">
    <text evidence="2">The sequence shown here is derived from an EMBL/GenBank/DDBJ whole genome shotgun (WGS) entry which is preliminary data.</text>
</comment>
<dbReference type="InterPro" id="IPR010982">
    <property type="entry name" value="Lambda_DNA-bd_dom_sf"/>
</dbReference>
<protein>
    <submittedName>
        <fullName evidence="2">Transcriptional regulator</fullName>
    </submittedName>
</protein>
<proteinExistence type="predicted"/>
<organism evidence="2 3">
    <name type="scientific">Streptomyces cacaoi</name>
    <dbReference type="NCBI Taxonomy" id="1898"/>
    <lineage>
        <taxon>Bacteria</taxon>
        <taxon>Bacillati</taxon>
        <taxon>Actinomycetota</taxon>
        <taxon>Actinomycetes</taxon>
        <taxon>Kitasatosporales</taxon>
        <taxon>Streptomycetaceae</taxon>
        <taxon>Streptomyces</taxon>
    </lineage>
</organism>
<dbReference type="AlphaFoldDB" id="A0A4Y3R7C3"/>
<dbReference type="InterPro" id="IPR043917">
    <property type="entry name" value="DUF5753"/>
</dbReference>
<dbReference type="Pfam" id="PF13560">
    <property type="entry name" value="HTH_31"/>
    <property type="match status" value="1"/>
</dbReference>
<gene>
    <name evidence="2" type="ORF">SCA03_61860</name>
</gene>
<dbReference type="CDD" id="cd00093">
    <property type="entry name" value="HTH_XRE"/>
    <property type="match status" value="1"/>
</dbReference>
<dbReference type="SUPFAM" id="SSF47413">
    <property type="entry name" value="lambda repressor-like DNA-binding domains"/>
    <property type="match status" value="1"/>
</dbReference>
<evidence type="ECO:0000259" key="1">
    <source>
        <dbReference type="PROSITE" id="PS50943"/>
    </source>
</evidence>
<dbReference type="InterPro" id="IPR001387">
    <property type="entry name" value="Cro/C1-type_HTH"/>
</dbReference>